<protein>
    <submittedName>
        <fullName evidence="2">Uncharacterized protein</fullName>
    </submittedName>
</protein>
<reference evidence="2 3" key="1">
    <citation type="submission" date="2018-06" db="EMBL/GenBank/DDBJ databases">
        <title>Genomic Encyclopedia of Archaeal and Bacterial Type Strains, Phase II (KMG-II): from individual species to whole genera.</title>
        <authorList>
            <person name="Goeker M."/>
        </authorList>
    </citation>
    <scope>NUCLEOTIDE SEQUENCE [LARGE SCALE GENOMIC DNA]</scope>
    <source>
        <strain evidence="2 3">DSM 29821</strain>
    </source>
</reference>
<dbReference type="OrthoDB" id="660033at2"/>
<evidence type="ECO:0000313" key="3">
    <source>
        <dbReference type="Proteomes" id="UP000249819"/>
    </source>
</evidence>
<feature type="chain" id="PRO_5016333856" evidence="1">
    <location>
        <begin position="24"/>
        <end position="278"/>
    </location>
</feature>
<dbReference type="Proteomes" id="UP000249819">
    <property type="component" value="Unassembled WGS sequence"/>
</dbReference>
<organism evidence="2 3">
    <name type="scientific">Chitinophaga dinghuensis</name>
    <dbReference type="NCBI Taxonomy" id="1539050"/>
    <lineage>
        <taxon>Bacteria</taxon>
        <taxon>Pseudomonadati</taxon>
        <taxon>Bacteroidota</taxon>
        <taxon>Chitinophagia</taxon>
        <taxon>Chitinophagales</taxon>
        <taxon>Chitinophagaceae</taxon>
        <taxon>Chitinophaga</taxon>
    </lineage>
</organism>
<gene>
    <name evidence="2" type="ORF">CLV59_10148</name>
</gene>
<dbReference type="AlphaFoldDB" id="A0A327WAS0"/>
<evidence type="ECO:0000256" key="1">
    <source>
        <dbReference type="SAM" id="SignalP"/>
    </source>
</evidence>
<evidence type="ECO:0000313" key="2">
    <source>
        <dbReference type="EMBL" id="RAJ87299.1"/>
    </source>
</evidence>
<proteinExistence type="predicted"/>
<dbReference type="EMBL" id="QLMA01000001">
    <property type="protein sequence ID" value="RAJ87299.1"/>
    <property type="molecule type" value="Genomic_DNA"/>
</dbReference>
<dbReference type="RefSeq" id="WP_111590003.1">
    <property type="nucleotide sequence ID" value="NZ_QLMA01000001.1"/>
</dbReference>
<name>A0A327WAS0_9BACT</name>
<dbReference type="InterPro" id="IPR045398">
    <property type="entry name" value="DUF6515"/>
</dbReference>
<comment type="caution">
    <text evidence="2">The sequence shown here is derived from an EMBL/GenBank/DDBJ whole genome shotgun (WGS) entry which is preliminary data.</text>
</comment>
<sequence>MKNKIIRLLVLCGVLSTCTVVTAEAQRGHGGGGGHFGGFGGGRTMSSPHFANSSPRVNSSAPRFNRAPNAGISHNFAGPRSTVVVHNRVSFGGGYPGMYRYHAHGFRPYWRYYYPPFGFYVSALPFGYFSLGFGYPWGPMYYYGGTYYQPSDDGAGYTVAPAPDGAVVPNIPDDAQQVTVNGNVYYDVNGTYYQEVMTDNGRRYKVVGKAPQDNNVQAPATNAAPATPDLITTLPEGSRTVNINGQVYYLSPDGMYYQQTTVNGTTGYVIVGKTDAGQ</sequence>
<keyword evidence="1" id="KW-0732">Signal</keyword>
<dbReference type="Pfam" id="PF20125">
    <property type="entry name" value="DUF6515"/>
    <property type="match status" value="1"/>
</dbReference>
<accession>A0A327WAS0</accession>
<keyword evidence="3" id="KW-1185">Reference proteome</keyword>
<feature type="signal peptide" evidence="1">
    <location>
        <begin position="1"/>
        <end position="23"/>
    </location>
</feature>